<dbReference type="SMART" id="SM00729">
    <property type="entry name" value="Elp3"/>
    <property type="match status" value="1"/>
</dbReference>
<accession>A0A5K7YUD0</accession>
<dbReference type="SFLD" id="SFLDS00029">
    <property type="entry name" value="Radical_SAM"/>
    <property type="match status" value="1"/>
</dbReference>
<dbReference type="SUPFAM" id="SSF102114">
    <property type="entry name" value="Radical SAM enzymes"/>
    <property type="match status" value="1"/>
</dbReference>
<dbReference type="SFLD" id="SFLDG01082">
    <property type="entry name" value="B12-binding_domain_containing"/>
    <property type="match status" value="1"/>
</dbReference>
<dbReference type="Proteomes" id="UP000427906">
    <property type="component" value="Chromosome"/>
</dbReference>
<proteinExistence type="predicted"/>
<sequence>MERGVIRKPAAGRIRVALVYPNSYHVGMSNLGFQTVYRLINDIDHVVCERAFLPEQDGGKNQRVLTVESQTPIEDFDIIAFSISYENDAPAVLTILETAGLPLPAARRGTTFPLVMAGGVFCFLNPEPLAPFIDAFLLGEAEVLISAFFETFDPSVDKQDNLLDMARRVSGLYVPAFYQVNYKEDGTLAEFSPLFDVPPAVRRLVVPDLSKLPTASTILTPDTTFSDTYLIEVSRGCPHGCRFCSAGYVYRPPRFRPLGLLDPQVDEGCALTDRIGLVGAAVSDLPGIRELCAKDRGREVRFSFSSLRADALDGPLVDALKKSRVKTATIAPDAGSERMRRVVNKGVTEDHVVAAADILVAAGIPNLKVYFMTGLPTETDDDVAAIVDLVKRIKHRFLQTSRGKGRIGEITVSLSSFVPKPFTPFQWVAMDDVKTLKRKNKMVKTGLKKTANVRVHADVPRWAYLQGVIARGDRRVADILMLAHRNRGNWPQTFKASPVNPHFYVHRERGPEERFPWDFIDPGIDKSFLLKEYRRALAGRSSAPCPADPSKCSICGVCKGRPGG</sequence>
<dbReference type="Gene3D" id="3.80.30.20">
    <property type="entry name" value="tm_1862 like domain"/>
    <property type="match status" value="1"/>
</dbReference>
<gene>
    <name evidence="2" type="ORF">DSCA_58300</name>
</gene>
<dbReference type="Pfam" id="PF19864">
    <property type="entry name" value="Radical_SAM_N2"/>
    <property type="match status" value="1"/>
</dbReference>
<dbReference type="InterPro" id="IPR023404">
    <property type="entry name" value="rSAM_horseshoe"/>
</dbReference>
<dbReference type="GO" id="GO:0051536">
    <property type="term" value="F:iron-sulfur cluster binding"/>
    <property type="evidence" value="ECO:0007669"/>
    <property type="project" value="InterPro"/>
</dbReference>
<organism evidence="2 3">
    <name type="scientific">Desulfosarcina alkanivorans</name>
    <dbReference type="NCBI Taxonomy" id="571177"/>
    <lineage>
        <taxon>Bacteria</taxon>
        <taxon>Pseudomonadati</taxon>
        <taxon>Thermodesulfobacteriota</taxon>
        <taxon>Desulfobacteria</taxon>
        <taxon>Desulfobacterales</taxon>
        <taxon>Desulfosarcinaceae</taxon>
        <taxon>Desulfosarcina</taxon>
    </lineage>
</organism>
<dbReference type="AlphaFoldDB" id="A0A5K7YUD0"/>
<dbReference type="InterPro" id="IPR058240">
    <property type="entry name" value="rSAM_sf"/>
</dbReference>
<evidence type="ECO:0000259" key="1">
    <source>
        <dbReference type="PROSITE" id="PS51918"/>
    </source>
</evidence>
<dbReference type="Pfam" id="PF04055">
    <property type="entry name" value="Radical_SAM"/>
    <property type="match status" value="1"/>
</dbReference>
<evidence type="ECO:0000313" key="2">
    <source>
        <dbReference type="EMBL" id="BBO71900.1"/>
    </source>
</evidence>
<evidence type="ECO:0000313" key="3">
    <source>
        <dbReference type="Proteomes" id="UP000427906"/>
    </source>
</evidence>
<dbReference type="PROSITE" id="PS51918">
    <property type="entry name" value="RADICAL_SAM"/>
    <property type="match status" value="1"/>
</dbReference>
<dbReference type="InterPro" id="IPR006638">
    <property type="entry name" value="Elp3/MiaA/NifB-like_rSAM"/>
</dbReference>
<dbReference type="GO" id="GO:0003824">
    <property type="term" value="F:catalytic activity"/>
    <property type="evidence" value="ECO:0007669"/>
    <property type="project" value="InterPro"/>
</dbReference>
<reference evidence="2 3" key="1">
    <citation type="submission" date="2019-11" db="EMBL/GenBank/DDBJ databases">
        <title>Comparative genomics of hydrocarbon-degrading Desulfosarcina strains.</title>
        <authorList>
            <person name="Watanabe M."/>
            <person name="Kojima H."/>
            <person name="Fukui M."/>
        </authorList>
    </citation>
    <scope>NUCLEOTIDE SEQUENCE [LARGE SCALE GENOMIC DNA]</scope>
    <source>
        <strain evidence="2 3">PL12</strain>
    </source>
</reference>
<dbReference type="OrthoDB" id="9806827at2"/>
<dbReference type="PANTHER" id="PTHR42731">
    <property type="entry name" value="SLL1084 PROTEIN"/>
    <property type="match status" value="1"/>
</dbReference>
<dbReference type="KEGG" id="dalk:DSCA_58300"/>
<dbReference type="PANTHER" id="PTHR42731:SF5">
    <property type="entry name" value="RADICAL SAM DOMAIN PROTEIN"/>
    <property type="match status" value="1"/>
</dbReference>
<protein>
    <submittedName>
        <fullName evidence="2">Radical SAM protein</fullName>
    </submittedName>
</protein>
<dbReference type="InterPro" id="IPR045784">
    <property type="entry name" value="Radical_SAM_N2"/>
</dbReference>
<keyword evidence="3" id="KW-1185">Reference proteome</keyword>
<name>A0A5K7YUD0_9BACT</name>
<dbReference type="InterPro" id="IPR007197">
    <property type="entry name" value="rSAM"/>
</dbReference>
<dbReference type="EMBL" id="AP021874">
    <property type="protein sequence ID" value="BBO71900.1"/>
    <property type="molecule type" value="Genomic_DNA"/>
</dbReference>
<dbReference type="CDD" id="cd01335">
    <property type="entry name" value="Radical_SAM"/>
    <property type="match status" value="1"/>
</dbReference>
<feature type="domain" description="Radical SAM core" evidence="1">
    <location>
        <begin position="223"/>
        <end position="452"/>
    </location>
</feature>